<evidence type="ECO:0000256" key="1">
    <source>
        <dbReference type="SAM" id="MobiDB-lite"/>
    </source>
</evidence>
<dbReference type="AlphaFoldDB" id="A0A1M7QVC8"/>
<gene>
    <name evidence="2" type="ORF">SAMN05443668_105445</name>
</gene>
<evidence type="ECO:0000313" key="2">
    <source>
        <dbReference type="EMBL" id="SHN35840.1"/>
    </source>
</evidence>
<dbReference type="RefSeq" id="WP_178379922.1">
    <property type="nucleotide sequence ID" value="NZ_FRCS01000005.1"/>
</dbReference>
<evidence type="ECO:0000313" key="3">
    <source>
        <dbReference type="Proteomes" id="UP000184440"/>
    </source>
</evidence>
<name>A0A1M7QVC8_9ACTN</name>
<feature type="compositionally biased region" description="Basic and acidic residues" evidence="1">
    <location>
        <begin position="264"/>
        <end position="286"/>
    </location>
</feature>
<keyword evidence="3" id="KW-1185">Reference proteome</keyword>
<evidence type="ECO:0008006" key="4">
    <source>
        <dbReference type="Google" id="ProtNLM"/>
    </source>
</evidence>
<organism evidence="2 3">
    <name type="scientific">Cryptosporangium aurantiacum</name>
    <dbReference type="NCBI Taxonomy" id="134849"/>
    <lineage>
        <taxon>Bacteria</taxon>
        <taxon>Bacillati</taxon>
        <taxon>Actinomycetota</taxon>
        <taxon>Actinomycetes</taxon>
        <taxon>Cryptosporangiales</taxon>
        <taxon>Cryptosporangiaceae</taxon>
        <taxon>Cryptosporangium</taxon>
    </lineage>
</organism>
<sequence length="384" mass="38582">MARGCVDLGLCGEAARVFFHESPAAALAMLPRQSTEPGTAWMLGAVLGAQGRYALAAAALRPLAESGSAAVANRTTPPGEDGLAYASLAWSTLASHQRQLGRHTEALHCDHQAAALLPALRTPAAATAPATATAPAAPTTPAVPTAPAAATAPAATAEGAAFDARFDAELGLAADAVGLGRADQAAERLAGVDALLASHPAQVGWRHRVRRGWVRTEIALLTGDAAAAVVIAEESLAEAIAANAPRHVAKCTLFLGASQYVRDRATPPRGAPERGAPERGAPERGAPDGVASERASARGASDGGGPAGVTLALAAARASAVGALPLLWVAESLRAEVADGIGDRAAAAEHRAAAAAAVRAVGDGLSPDEREAWLARPDFAALLR</sequence>
<protein>
    <recommendedName>
        <fullName evidence="4">Tetratricopeptide repeat-containing protein</fullName>
    </recommendedName>
</protein>
<feature type="region of interest" description="Disordered" evidence="1">
    <location>
        <begin position="264"/>
        <end position="304"/>
    </location>
</feature>
<dbReference type="EMBL" id="FRCS01000005">
    <property type="protein sequence ID" value="SHN35840.1"/>
    <property type="molecule type" value="Genomic_DNA"/>
</dbReference>
<proteinExistence type="predicted"/>
<dbReference type="Proteomes" id="UP000184440">
    <property type="component" value="Unassembled WGS sequence"/>
</dbReference>
<reference evidence="2 3" key="1">
    <citation type="submission" date="2016-11" db="EMBL/GenBank/DDBJ databases">
        <authorList>
            <person name="Jaros S."/>
            <person name="Januszkiewicz K."/>
            <person name="Wedrychowicz H."/>
        </authorList>
    </citation>
    <scope>NUCLEOTIDE SEQUENCE [LARGE SCALE GENOMIC DNA]</scope>
    <source>
        <strain evidence="2 3">DSM 46144</strain>
    </source>
</reference>
<accession>A0A1M7QVC8</accession>
<feature type="region of interest" description="Disordered" evidence="1">
    <location>
        <begin position="128"/>
        <end position="150"/>
    </location>
</feature>